<feature type="domain" description="Transglycosylase SLT" evidence="2">
    <location>
        <begin position="7"/>
        <end position="189"/>
    </location>
</feature>
<proteinExistence type="predicted"/>
<evidence type="ECO:0000256" key="1">
    <source>
        <dbReference type="SAM" id="SignalP"/>
    </source>
</evidence>
<comment type="caution">
    <text evidence="3">The sequence shown here is derived from an EMBL/GenBank/DDBJ whole genome shotgun (WGS) entry which is preliminary data.</text>
</comment>
<keyword evidence="1" id="KW-0732">Signal</keyword>
<dbReference type="SUPFAM" id="SSF53955">
    <property type="entry name" value="Lysozyme-like"/>
    <property type="match status" value="1"/>
</dbReference>
<dbReference type="Pfam" id="PF19489">
    <property type="entry name" value="SLT_4"/>
    <property type="match status" value="1"/>
</dbReference>
<dbReference type="InterPro" id="IPR045795">
    <property type="entry name" value="SLT_4"/>
</dbReference>
<dbReference type="PROSITE" id="PS51257">
    <property type="entry name" value="PROKAR_LIPOPROTEIN"/>
    <property type="match status" value="1"/>
</dbReference>
<feature type="signal peptide" evidence="1">
    <location>
        <begin position="1"/>
        <end position="21"/>
    </location>
</feature>
<evidence type="ECO:0000313" key="3">
    <source>
        <dbReference type="EMBL" id="MDP1521384.1"/>
    </source>
</evidence>
<dbReference type="Gene3D" id="1.10.530.10">
    <property type="match status" value="1"/>
</dbReference>
<evidence type="ECO:0000313" key="4">
    <source>
        <dbReference type="Proteomes" id="UP001178354"/>
    </source>
</evidence>
<accession>A0AAW8B5L1</accession>
<keyword evidence="4" id="KW-1185">Reference proteome</keyword>
<dbReference type="RefSeq" id="WP_305171050.1">
    <property type="nucleotide sequence ID" value="NZ_JAUUUU010000007.1"/>
</dbReference>
<name>A0AAW8B5L1_9GAMM</name>
<protein>
    <submittedName>
        <fullName evidence="3">Transglycosylase SLT domain-containing protein</fullName>
    </submittedName>
</protein>
<reference evidence="3" key="1">
    <citation type="journal article" date="2010" name="Int. J. Syst. Evol. Microbiol.">
        <title>Porticoccus litoralis gen. nov., sp. nov., a gammaproteobacterium isolated from the Yellow Sea.</title>
        <authorList>
            <person name="Oh H.M."/>
            <person name="Kim H."/>
            <person name="Kim K.M."/>
            <person name="Min G.S."/>
            <person name="Cho J.C."/>
        </authorList>
    </citation>
    <scope>NUCLEOTIDE SEQUENCE</scope>
    <source>
        <strain evidence="3">DSM 25064</strain>
    </source>
</reference>
<reference evidence="3" key="2">
    <citation type="submission" date="2023-08" db="EMBL/GenBank/DDBJ databases">
        <authorList>
            <person name="Luo J."/>
        </authorList>
    </citation>
    <scope>NUCLEOTIDE SEQUENCE</scope>
    <source>
        <strain evidence="3">DSM 25064</strain>
    </source>
</reference>
<sequence>MSLRNLLIAIFALALSGCANSPPKSVESACSILSEKRNWYKASRKVEKKYSLPIHVQLAIIRQESSFRHNAAPPKKTLLGIPLWWRISSAYGFAQAKDETWEWYMEKTGNWGADRDNYGDAVDFIGWYSSVSQRTLGISKWDAFSQYLAYHEGHTGYKNNTYKGKPWLVSVAKKVESYSSTYAAQLAGCRNKLKSSAWWWPF</sequence>
<dbReference type="EMBL" id="JAUUUU010000007">
    <property type="protein sequence ID" value="MDP1521384.1"/>
    <property type="molecule type" value="Genomic_DNA"/>
</dbReference>
<gene>
    <name evidence="3" type="ORF">Q8A57_10420</name>
</gene>
<organism evidence="3 4">
    <name type="scientific">Porticoccus litoralis</name>
    <dbReference type="NCBI Taxonomy" id="434086"/>
    <lineage>
        <taxon>Bacteria</taxon>
        <taxon>Pseudomonadati</taxon>
        <taxon>Pseudomonadota</taxon>
        <taxon>Gammaproteobacteria</taxon>
        <taxon>Cellvibrionales</taxon>
        <taxon>Porticoccaceae</taxon>
        <taxon>Porticoccus</taxon>
    </lineage>
</organism>
<feature type="chain" id="PRO_5043768008" evidence="1">
    <location>
        <begin position="22"/>
        <end position="202"/>
    </location>
</feature>
<dbReference type="AlphaFoldDB" id="A0AAW8B5L1"/>
<dbReference type="Proteomes" id="UP001178354">
    <property type="component" value="Unassembled WGS sequence"/>
</dbReference>
<dbReference type="InterPro" id="IPR023346">
    <property type="entry name" value="Lysozyme-like_dom_sf"/>
</dbReference>
<evidence type="ECO:0000259" key="2">
    <source>
        <dbReference type="Pfam" id="PF19489"/>
    </source>
</evidence>